<dbReference type="SUPFAM" id="SSF52540">
    <property type="entry name" value="P-loop containing nucleoside triphosphate hydrolases"/>
    <property type="match status" value="1"/>
</dbReference>
<dbReference type="OrthoDB" id="4355886at2759"/>
<dbReference type="Proteomes" id="UP000308671">
    <property type="component" value="Unassembled WGS sequence"/>
</dbReference>
<comment type="caution">
    <text evidence="2">The sequence shown here is derived from an EMBL/GenBank/DDBJ whole genome shotgun (WGS) entry which is preliminary data.</text>
</comment>
<feature type="compositionally biased region" description="Basic and acidic residues" evidence="1">
    <location>
        <begin position="381"/>
        <end position="392"/>
    </location>
</feature>
<organism evidence="2 3">
    <name type="scientific">Botrytis galanthina</name>
    <dbReference type="NCBI Taxonomy" id="278940"/>
    <lineage>
        <taxon>Eukaryota</taxon>
        <taxon>Fungi</taxon>
        <taxon>Dikarya</taxon>
        <taxon>Ascomycota</taxon>
        <taxon>Pezizomycotina</taxon>
        <taxon>Leotiomycetes</taxon>
        <taxon>Helotiales</taxon>
        <taxon>Sclerotiniaceae</taxon>
        <taxon>Botrytis</taxon>
    </lineage>
</organism>
<reference evidence="2 3" key="1">
    <citation type="submission" date="2017-12" db="EMBL/GenBank/DDBJ databases">
        <title>Comparative genomics of Botrytis spp.</title>
        <authorList>
            <person name="Valero-Jimenez C.A."/>
            <person name="Tapia P."/>
            <person name="Veloso J."/>
            <person name="Silva-Moreno E."/>
            <person name="Staats M."/>
            <person name="Valdes J.H."/>
            <person name="Van Kan J.A.L."/>
        </authorList>
    </citation>
    <scope>NUCLEOTIDE SEQUENCE [LARGE SCALE GENOMIC DNA]</scope>
    <source>
        <strain evidence="2 3">MUCL435</strain>
    </source>
</reference>
<evidence type="ECO:0000313" key="2">
    <source>
        <dbReference type="EMBL" id="THV45071.1"/>
    </source>
</evidence>
<dbReference type="AlphaFoldDB" id="A0A4S8QM72"/>
<feature type="region of interest" description="Disordered" evidence="1">
    <location>
        <begin position="378"/>
        <end position="400"/>
    </location>
</feature>
<dbReference type="InterPro" id="IPR027417">
    <property type="entry name" value="P-loop_NTPase"/>
</dbReference>
<evidence type="ECO:0008006" key="4">
    <source>
        <dbReference type="Google" id="ProtNLM"/>
    </source>
</evidence>
<gene>
    <name evidence="2" type="ORF">BGAL_0534g00060</name>
</gene>
<dbReference type="Gene3D" id="3.40.1310.20">
    <property type="match status" value="1"/>
</dbReference>
<dbReference type="EMBL" id="PQXL01000533">
    <property type="protein sequence ID" value="THV45071.1"/>
    <property type="molecule type" value="Genomic_DNA"/>
</dbReference>
<protein>
    <recommendedName>
        <fullName evidence="4">Geminivirus AL1 replication-associated protein catalytic domain-containing protein</fullName>
    </recommendedName>
</protein>
<accession>A0A4S8QM72</accession>
<dbReference type="GO" id="GO:0005198">
    <property type="term" value="F:structural molecule activity"/>
    <property type="evidence" value="ECO:0007669"/>
    <property type="project" value="InterPro"/>
</dbReference>
<dbReference type="InterPro" id="IPR001301">
    <property type="entry name" value="Gemini_AL1_CLV"/>
</dbReference>
<sequence length="400" mass="45939">MSISDAGYSDVSDVFTSRSMTKPSRTRKYEIHSRWVFLTYAQCGVESKSDFELAFMAMLARIGYNGGYYGCLEHHSEEKSGIYYHVLVNFGKQPSWTLSTARKYLRVEDDGESHSLNIVTPSRGQKINNFIQNHVLYVEKYGDVFGIRPLVGESLREEKKRKWAAVSDEKSVVAKLQKVKDEFPDTFYKCFNSIQSAVKYEHRDDDVCEAFQLPSFVDTSRFVVPDEVLEWEFQNLVCPQGGRRKSLLIVGESRTGKSTLAQYLASRYGVFSEFDTEWNMDAYRKGHVCAIFHDIRKPFPYWKAVFGCQPFFTAHGRYASTRKLEWNVPSIWVCNWEDDPRDWGEAERRYISYNTVVYEIPSGYSFVPSDIEIGHIGGVPRADREGPPEGREGIPSAYVG</sequence>
<dbReference type="PRINTS" id="PR00228">
    <property type="entry name" value="GEMCOATCLVL1"/>
</dbReference>
<evidence type="ECO:0000313" key="3">
    <source>
        <dbReference type="Proteomes" id="UP000308671"/>
    </source>
</evidence>
<evidence type="ECO:0000256" key="1">
    <source>
        <dbReference type="SAM" id="MobiDB-lite"/>
    </source>
</evidence>
<proteinExistence type="predicted"/>
<name>A0A4S8QM72_9HELO</name>
<keyword evidence="3" id="KW-1185">Reference proteome</keyword>